<accession>A0A829YCZ9</accession>
<evidence type="ECO:0000313" key="1">
    <source>
        <dbReference type="EMBL" id="GFE80512.1"/>
    </source>
</evidence>
<comment type="caution">
    <text evidence="1">The sequence shown here is derived from an EMBL/GenBank/DDBJ whole genome shotgun (WGS) entry which is preliminary data.</text>
</comment>
<dbReference type="Pfam" id="PF12570">
    <property type="entry name" value="DUF3750"/>
    <property type="match status" value="1"/>
</dbReference>
<dbReference type="AlphaFoldDB" id="A0A829YCZ9"/>
<dbReference type="RefSeq" id="WP_161812185.1">
    <property type="nucleotide sequence ID" value="NZ_BLJN01000002.1"/>
</dbReference>
<proteinExistence type="predicted"/>
<evidence type="ECO:0000313" key="2">
    <source>
        <dbReference type="Proteomes" id="UP000445000"/>
    </source>
</evidence>
<evidence type="ECO:0008006" key="3">
    <source>
        <dbReference type="Google" id="ProtNLM"/>
    </source>
</evidence>
<name>A0A829YCZ9_9GAMM</name>
<dbReference type="InterPro" id="IPR022224">
    <property type="entry name" value="DUF3750"/>
</dbReference>
<dbReference type="EMBL" id="BLJN01000002">
    <property type="protein sequence ID" value="GFE80512.1"/>
    <property type="molecule type" value="Genomic_DNA"/>
</dbReference>
<reference evidence="2" key="1">
    <citation type="submission" date="2020-01" db="EMBL/GenBank/DDBJ databases">
        <title>'Steroidobacter agaridevorans' sp. nov., agar-degrading bacteria isolated from rhizosphere soils.</title>
        <authorList>
            <person name="Ikenaga M."/>
            <person name="Kataoka M."/>
            <person name="Murouchi A."/>
            <person name="Katsuragi S."/>
            <person name="Sakai M."/>
        </authorList>
    </citation>
    <scope>NUCLEOTIDE SEQUENCE [LARGE SCALE GENOMIC DNA]</scope>
    <source>
        <strain evidence="2">YU21-B</strain>
    </source>
</reference>
<sequence>MTSKRRRIVWLILLVPLYAACSMTYLGQSGRLSNSDWRTASREPVGLAPDPVKTPEAVVQVYAARTINWKGYFGVHTWIAVKRSGAPEFTVHEVIGYRLRRDGTTVVSRVRPPDSRWFGAEPDLLKDVRGPGVDALIDRIETAVQNYPYNDVYRVWPGPNSNTFTAFVLRDVPELRVDLPPTAIGKDYLGLTPVALTPSGTGGQVNVFGIAGIAAGWEEGVELNLLGLTFGVDPVSLSLKLPLIGRIGPDDHEPVVIE</sequence>
<organism evidence="1 2">
    <name type="scientific">Steroidobacter agaridevorans</name>
    <dbReference type="NCBI Taxonomy" id="2695856"/>
    <lineage>
        <taxon>Bacteria</taxon>
        <taxon>Pseudomonadati</taxon>
        <taxon>Pseudomonadota</taxon>
        <taxon>Gammaproteobacteria</taxon>
        <taxon>Steroidobacterales</taxon>
        <taxon>Steroidobacteraceae</taxon>
        <taxon>Steroidobacter</taxon>
    </lineage>
</organism>
<keyword evidence="2" id="KW-1185">Reference proteome</keyword>
<protein>
    <recommendedName>
        <fullName evidence="3">DUF3750 domain-containing protein</fullName>
    </recommendedName>
</protein>
<dbReference type="Proteomes" id="UP000445000">
    <property type="component" value="Unassembled WGS sequence"/>
</dbReference>
<gene>
    <name evidence="1" type="ORF">GCM10011487_25120</name>
</gene>